<keyword evidence="3" id="KW-0540">Nuclease</keyword>
<dbReference type="Pfam" id="PF10593">
    <property type="entry name" value="Z1"/>
    <property type="match status" value="1"/>
</dbReference>
<evidence type="ECO:0000256" key="1">
    <source>
        <dbReference type="SAM" id="MobiDB-lite"/>
    </source>
</evidence>
<dbReference type="AlphaFoldDB" id="A0A380TEC3"/>
<dbReference type="InterPro" id="IPR027417">
    <property type="entry name" value="P-loop_NTPase"/>
</dbReference>
<sequence>MTNATPEALAAASANFLRLDPPPTETEIDDVLDKIAQAFGAGPETIADARRLLHARFEIRMDLGETLTSEEAHAPWLDARRGSIEPFYWTRYRELLLRNGWPPLVAATLDRSTDELLDLLGNPAEKAPWKRRGLVMGDVQSGKTASYAALICKAADAEYRMIILLTGTLENVRRQTQERLDAAFIGFDSRDFLGGAQLRQKRHVGVGLIDGRRDGVVFTSRDHDFRKNAASALNISLDAVREPVLVVTKKNKSVLERLAGWLRAKNADRDGRIDLPLLLIDDEADNASINTRKNPDETTAINKAIRDLLGLFRRSSYVGFTATPFANIFIDPSSTDEMLGDDLFPQDFIHVLEAPTNYVGMNVIFASEDPDQDIPSGAMSPAREECIRSIEDGDDWLPGGHKKEAEPGPIPDSLRLALRCFLLTCAIRDLRAADGTAGRGGGMHRSMLVNVSRFTAVQNRVADALHLELEDIRRAVRLHGALQPRKAADQSPEIAAMAEAFTLEFGNCNQPWPAVLETLHDAIAPVRVQAVNQQTGAASLDYGVMDRPTGVRVIAVGGNSLSRGLTIEGLSTSYFLRNARAYDTLLQMGRWFGYRDGYRDLCRLWLTEAAEGWYRHVTEATAELKRDFSRMKRRQATPREFGLRVRTHPDTLLITARNKMATGKDVVVERDISLIGRAVETARLYSDNRRNKTNFDHVDRFIHVLVRDHGPPAGSPHGGALLWQDIPAAAVADMLNDFLVHPGNYSFQAENIAEFLRNAVRRGDPLLSTWTVALPTRGEEDPVKLDALAGQAVATRKRKVKLSGEDGSLLVSGRSARVGGRSDVRHGLSMEDVGMAQGGRSDAKEDELRALMKAPLMLIYLLRGVESTGKKPDVRETSYRDGLILPALGLHFPGSKDADAPRNLVRYRLNRVAQEELLPPDLDDEETGDDVDTDD</sequence>
<organism evidence="3">
    <name type="scientific">metagenome</name>
    <dbReference type="NCBI Taxonomy" id="256318"/>
    <lineage>
        <taxon>unclassified sequences</taxon>
        <taxon>metagenomes</taxon>
    </lineage>
</organism>
<feature type="domain" description="Putative endonuclease Z1" evidence="2">
    <location>
        <begin position="413"/>
        <end position="651"/>
    </location>
</feature>
<keyword evidence="3" id="KW-0255">Endonuclease</keyword>
<dbReference type="SUPFAM" id="SSF52540">
    <property type="entry name" value="P-loop containing nucleoside triphosphate hydrolases"/>
    <property type="match status" value="1"/>
</dbReference>
<gene>
    <name evidence="3" type="ORF">DF3PB_330014</name>
</gene>
<feature type="compositionally biased region" description="Acidic residues" evidence="1">
    <location>
        <begin position="921"/>
        <end position="935"/>
    </location>
</feature>
<proteinExistence type="predicted"/>
<reference evidence="3" key="1">
    <citation type="submission" date="2018-07" db="EMBL/GenBank/DDBJ databases">
        <authorList>
            <person name="Quirk P.G."/>
            <person name="Krulwich T.A."/>
        </authorList>
    </citation>
    <scope>NUCLEOTIDE SEQUENCE</scope>
</reference>
<dbReference type="GO" id="GO:0004519">
    <property type="term" value="F:endonuclease activity"/>
    <property type="evidence" value="ECO:0007669"/>
    <property type="project" value="UniProtKB-KW"/>
</dbReference>
<keyword evidence="3" id="KW-0378">Hydrolase</keyword>
<accession>A0A380TEC3</accession>
<dbReference type="EMBL" id="UIDG01000257">
    <property type="protein sequence ID" value="SUS06805.1"/>
    <property type="molecule type" value="Genomic_DNA"/>
</dbReference>
<name>A0A380TEC3_9ZZZZ</name>
<feature type="region of interest" description="Disordered" evidence="1">
    <location>
        <begin position="915"/>
        <end position="935"/>
    </location>
</feature>
<evidence type="ECO:0000313" key="3">
    <source>
        <dbReference type="EMBL" id="SUS06805.1"/>
    </source>
</evidence>
<dbReference type="InterPro" id="IPR018310">
    <property type="entry name" value="Put_endonuclease_Z1-dom"/>
</dbReference>
<protein>
    <submittedName>
        <fullName evidence="3">Endonuclease</fullName>
    </submittedName>
</protein>
<dbReference type="Gene3D" id="3.40.50.300">
    <property type="entry name" value="P-loop containing nucleotide triphosphate hydrolases"/>
    <property type="match status" value="1"/>
</dbReference>
<evidence type="ECO:0000259" key="2">
    <source>
        <dbReference type="Pfam" id="PF10593"/>
    </source>
</evidence>